<dbReference type="SUPFAM" id="SSF49299">
    <property type="entry name" value="PKD domain"/>
    <property type="match status" value="1"/>
</dbReference>
<gene>
    <name evidence="4" type="ORF">ISU10_13250</name>
</gene>
<dbReference type="InterPro" id="IPR035986">
    <property type="entry name" value="PKD_dom_sf"/>
</dbReference>
<evidence type="ECO:0000256" key="1">
    <source>
        <dbReference type="ARBA" id="ARBA00004613"/>
    </source>
</evidence>
<dbReference type="InterPro" id="IPR051398">
    <property type="entry name" value="Polysacch_Deacetylase"/>
</dbReference>
<keyword evidence="2" id="KW-0732">Signal</keyword>
<dbReference type="PANTHER" id="PTHR34216:SF3">
    <property type="entry name" value="POLY-BETA-1,6-N-ACETYL-D-GLUCOSAMINE N-DEACETYLASE"/>
    <property type="match status" value="1"/>
</dbReference>
<dbReference type="SUPFAM" id="SSF88713">
    <property type="entry name" value="Glycoside hydrolase/deacetylase"/>
    <property type="match status" value="3"/>
</dbReference>
<dbReference type="PANTHER" id="PTHR34216">
    <property type="match status" value="1"/>
</dbReference>
<dbReference type="InterPro" id="IPR011330">
    <property type="entry name" value="Glyco_hydro/deAcase_b/a-brl"/>
</dbReference>
<keyword evidence="5" id="KW-1185">Reference proteome</keyword>
<reference evidence="4" key="1">
    <citation type="submission" date="2020-11" db="EMBL/GenBank/DDBJ databases">
        <title>Nocardioides cynanchi sp. nov., isolated from soil of rhizosphere of Cynanchum wilfordii.</title>
        <authorList>
            <person name="Lee J.-S."/>
            <person name="Suh M.K."/>
            <person name="Kim J.-S."/>
        </authorList>
    </citation>
    <scope>NUCLEOTIDE SEQUENCE</scope>
    <source>
        <strain evidence="4">KCTC 19276</strain>
    </source>
</reference>
<dbReference type="InterPro" id="IPR022409">
    <property type="entry name" value="PKD/Chitinase_dom"/>
</dbReference>
<comment type="caution">
    <text evidence="4">The sequence shown here is derived from an EMBL/GenBank/DDBJ whole genome shotgun (WGS) entry which is preliminary data.</text>
</comment>
<feature type="domain" description="PKD" evidence="3">
    <location>
        <begin position="2030"/>
        <end position="2087"/>
    </location>
</feature>
<organism evidence="4 5">
    <name type="scientific">Nocardioides agariphilus</name>
    <dbReference type="NCBI Taxonomy" id="433664"/>
    <lineage>
        <taxon>Bacteria</taxon>
        <taxon>Bacillati</taxon>
        <taxon>Actinomycetota</taxon>
        <taxon>Actinomycetes</taxon>
        <taxon>Propionibacteriales</taxon>
        <taxon>Nocardioidaceae</taxon>
        <taxon>Nocardioides</taxon>
    </lineage>
</organism>
<dbReference type="PROSITE" id="PS50093">
    <property type="entry name" value="PKD"/>
    <property type="match status" value="1"/>
</dbReference>
<protein>
    <submittedName>
        <fullName evidence="4">Chitobiase/beta-hexosaminidase C-terminal domain-containing protein</fullName>
    </submittedName>
</protein>
<dbReference type="Proteomes" id="UP000660668">
    <property type="component" value="Unassembled WGS sequence"/>
</dbReference>
<dbReference type="GO" id="GO:0016810">
    <property type="term" value="F:hydrolase activity, acting on carbon-nitrogen (but not peptide) bonds"/>
    <property type="evidence" value="ECO:0007669"/>
    <property type="project" value="InterPro"/>
</dbReference>
<dbReference type="Pfam" id="PF01522">
    <property type="entry name" value="Polysacc_deac_1"/>
    <property type="match status" value="2"/>
</dbReference>
<dbReference type="InterPro" id="IPR058094">
    <property type="entry name" value="Ig-like_OmpL47-like"/>
</dbReference>
<evidence type="ECO:0000313" key="5">
    <source>
        <dbReference type="Proteomes" id="UP000660668"/>
    </source>
</evidence>
<evidence type="ECO:0000259" key="3">
    <source>
        <dbReference type="PROSITE" id="PS50093"/>
    </source>
</evidence>
<dbReference type="Gene3D" id="2.60.40.10">
    <property type="entry name" value="Immunoglobulins"/>
    <property type="match status" value="1"/>
</dbReference>
<dbReference type="CDD" id="cd10918">
    <property type="entry name" value="CE4_NodB_like_5s_6s"/>
    <property type="match status" value="1"/>
</dbReference>
<dbReference type="NCBIfam" id="NF047446">
    <property type="entry name" value="barrel_OmpL47"/>
    <property type="match status" value="2"/>
</dbReference>
<dbReference type="Gene3D" id="3.20.20.370">
    <property type="entry name" value="Glycoside hydrolase/deacetylase"/>
    <property type="match status" value="3"/>
</dbReference>
<dbReference type="GO" id="GO:0005576">
    <property type="term" value="C:extracellular region"/>
    <property type="evidence" value="ECO:0007669"/>
    <property type="project" value="UniProtKB-SubCell"/>
</dbReference>
<dbReference type="InterPro" id="IPR000601">
    <property type="entry name" value="PKD_dom"/>
</dbReference>
<dbReference type="Pfam" id="PF00801">
    <property type="entry name" value="PKD"/>
    <property type="match status" value="1"/>
</dbReference>
<evidence type="ECO:0000313" key="4">
    <source>
        <dbReference type="EMBL" id="MBF4768732.1"/>
    </source>
</evidence>
<dbReference type="Pfam" id="PF13290">
    <property type="entry name" value="CHB_HEX_C_1"/>
    <property type="match status" value="10"/>
</dbReference>
<dbReference type="InterPro" id="IPR002509">
    <property type="entry name" value="NODB_dom"/>
</dbReference>
<sequence>MNRFATNATKRPTRSRLTGLLSLVLAVVGLAVFATPARAAGPVYVSLEFDNTSSSLYNLAWQQALQPHNAKGTFFVTSASVVNTSGGAQLSWSQVGALATAGNDIGGRVGTNLSADPNAATAVCADKALLVSKGLSPVGYSYGGGATSAALQAAVKSCGYGNARTAGGGTESLPPANWFATKAVAPAAQTLASMQTAVNNAAVNGGWVQLVISRVCSSTLDSANYTACSGASGRVELTDLNAFLDWMGNAGQAGGAPAVASLAKLSNVVNTADTSAPSTTIACNGAACASTPYSDVVSVTLAAGDNGSGLASTHYTVDGTDPTLASPTYTAPFNVNSSTSSVTVKYRSWDNAGNAEAVQTQVIQAPTDGVAPSTSITCDNATCTGSYVATVTIRLQATDSGGSGVAATYYTTDGSTPTTASTAYSGPFVLNSPGTHTVKFFSTDTAGNAEAVQQQQVTVVPVTTKVALTFDNGTVGQYTLGFLKALKPHHANATFYLNSGTVGVSGNIMSWSQVADLAADGNDIGGKTVNATNLTTDPNPTAQVCDDRTALRNHGLDPVGFAYPGGASNATVKDIVKACGYGIARSAGSVSPTGPTYAEKLPPNDWYATRAWAPSGQVTLANMMALVNGAAANGGGLSQIVMTRVCSQVEDPNGFATCSTAAGWIDLADLNAFLDWMDAAGQSGGAPAGAALSTVKGAAIGADTVLPASTATCNGQACASSTYTQTVYVTLSGTDVGSAVDTIHYTTDGSLPTLSSPTYTKRIPVTSTTTIRYRAWDHAGNAEAGNTLTVDADLPPDGIAPTTSIACDSAACGTGTYNGSTSVTLSADDAMGWGVDTTYYTTDGSTPTTSSTVYGGAFKLGTPGTYTVSYFSTDLAGNAEAVKTQQIVVDPPKVIVSLTFDDGLLTHYTLADKRALKPHGMFGTFYNNSGLNDVDEQHMTWAQLTELNNDGHEIGGHTVDHVSIKGMTDQAQLQYEVCQDRQNLLDHGFYPTSFAYPTGAYDAAAEAMVQACGYTSGRAAGGINVAGVGAGPVYAETIPPKDTYALRTLYDQPVGSPPNVPPMTLANLQAAVQATADHGGGWLPLVFHEICSQQYDPANYSFCISDWGPIELSTFNAFLDWLQLSGQPGGAPARTVVQTVTEVMNGPDTQAPVTTLSCNDAACGSSAYAGSVTLGFAATDPGGTGIAATYYTTDGSTPDTTSRKAGRAFTVTSDTTLKFFSVDNMGNAEAVKTVSVLASPRSEPMVAAAGDIACDPTAPAFNFGLGTDQDCRASHTARLLQGADAVLPLGDVQYNCAGPAAFAQSYDPTWGVYKSITRPVPGDEDYATTGGTDCQATPGAGYYGYFGDAAADPAKGYYSYDLGSWHVVAINTAPCEVNAAFCAAGSAQEQWLRQDLAAHPTDCTLAYYQNPRWASTASGSGGDSTFQAIWQALYDTGVDVVLNGDRHWYERTAPINGSGQADAVNGVRQFIVGTGGAGLDTPGRASAVTQALDATTHGVLRLTLRNGSYAWEFAPDEGTFTDAGSTSCHAAPVPPDTAAPTTTIACNDTPCSGWYTSSPQVSLAAQDNQGGRGVDATYYTTDGSTPTTASTRYTGPFALAGTATVRFFSVDLAGNAEAVKSQVVQVDGTAPSTSVGCDGLACSSAWYRAAVTVTLPSSDGSGGSGVEATYYTTDGSTPTSASNRYTGGFTLTQTRTVKFFSVDVAGNPEAVRSQLVQIDSAAPTTTIACNAAACATTTYGAGLQITLSATDSSGGSGVSATYYTTNGTAPTTSSTRYTGAFTLSQTSTVRYFSVDQAGNAETSRSQTVTVDATAPTSSITCNSTTCSTGWYRSSVTIALSASDGTGGTGVEGIYYTTDGTTPTTSSTRYTGSFSITATRTVNYFAVDNRGNAEAVKTQVVQIDGTAPITSITCNGGSCSTAYPLSVTVALTSSDGTGGSGISSIHYTTNGTTPTLSSPTYTGPFTVSSSVTVRYRAWDVAGNVESTKSQSVSANRDNAPTARLSLSPTSGYVPFTVSASAALSTDLDAWPIASYSFDWGDGSSPTTGTSPFASHQFTTTGTFTVRVTVTDTVGKSSRASVSVKARRR</sequence>
<name>A0A930YIZ8_9ACTN</name>
<accession>A0A930YIZ8</accession>
<dbReference type="Gene3D" id="3.30.1920.20">
    <property type="match status" value="7"/>
</dbReference>
<comment type="subcellular location">
    <subcellularLocation>
        <location evidence="1">Secreted</location>
    </subcellularLocation>
</comment>
<dbReference type="InterPro" id="IPR029052">
    <property type="entry name" value="Metallo-depent_PP-like"/>
</dbReference>
<dbReference type="InterPro" id="IPR059177">
    <property type="entry name" value="GH29D-like_dom"/>
</dbReference>
<dbReference type="InterPro" id="IPR013783">
    <property type="entry name" value="Ig-like_fold"/>
</dbReference>
<dbReference type="Gene3D" id="3.60.21.10">
    <property type="match status" value="1"/>
</dbReference>
<dbReference type="SMART" id="SM00089">
    <property type="entry name" value="PKD"/>
    <property type="match status" value="1"/>
</dbReference>
<proteinExistence type="predicted"/>
<dbReference type="SUPFAM" id="SSF56300">
    <property type="entry name" value="Metallo-dependent phosphatases"/>
    <property type="match status" value="1"/>
</dbReference>
<dbReference type="EMBL" id="JADKPO010000016">
    <property type="protein sequence ID" value="MBF4768732.1"/>
    <property type="molecule type" value="Genomic_DNA"/>
</dbReference>
<dbReference type="GO" id="GO:0005975">
    <property type="term" value="P:carbohydrate metabolic process"/>
    <property type="evidence" value="ECO:0007669"/>
    <property type="project" value="InterPro"/>
</dbReference>
<dbReference type="RefSeq" id="WP_194696873.1">
    <property type="nucleotide sequence ID" value="NZ_JADKPO010000016.1"/>
</dbReference>
<evidence type="ECO:0000256" key="2">
    <source>
        <dbReference type="ARBA" id="ARBA00022729"/>
    </source>
</evidence>